<dbReference type="PROSITE" id="PS51987">
    <property type="entry name" value="GS_CATALYTIC"/>
    <property type="match status" value="1"/>
</dbReference>
<dbReference type="FunFam" id="3.10.20.70:FF:000009">
    <property type="entry name" value="Glutamate-ammonia ligase"/>
    <property type="match status" value="1"/>
</dbReference>
<keyword evidence="4" id="KW-0812">Transmembrane</keyword>
<dbReference type="InterPro" id="IPR055502">
    <property type="entry name" value="DUF7074"/>
</dbReference>
<reference evidence="6" key="2">
    <citation type="submission" date="2018-05" db="EMBL/GenBank/DDBJ databases">
        <title>OmerRS3 (Oryza meridionalis Reference Sequence Version 3).</title>
        <authorList>
            <person name="Zhang J."/>
            <person name="Kudrna D."/>
            <person name="Lee S."/>
            <person name="Talag J."/>
            <person name="Welchert J."/>
            <person name="Wing R.A."/>
        </authorList>
    </citation>
    <scope>NUCLEOTIDE SEQUENCE [LARGE SCALE GENOMIC DNA]</scope>
    <source>
        <strain evidence="6">cv. OR44</strain>
    </source>
</reference>
<evidence type="ECO:0000256" key="1">
    <source>
        <dbReference type="PROSITE-ProRule" id="PRU01331"/>
    </source>
</evidence>
<dbReference type="SMART" id="SM01230">
    <property type="entry name" value="Gln-synt_C"/>
    <property type="match status" value="1"/>
</dbReference>
<dbReference type="Gene3D" id="3.10.20.70">
    <property type="entry name" value="Glutamine synthetase, N-terminal domain"/>
    <property type="match status" value="1"/>
</dbReference>
<dbReference type="GO" id="GO:0004356">
    <property type="term" value="F:glutamine synthetase activity"/>
    <property type="evidence" value="ECO:0007669"/>
    <property type="project" value="InterPro"/>
</dbReference>
<dbReference type="InterPro" id="IPR006680">
    <property type="entry name" value="Amidohydro-rel"/>
</dbReference>
<keyword evidence="4" id="KW-1133">Transmembrane helix</keyword>
<feature type="compositionally biased region" description="Basic residues" evidence="3">
    <location>
        <begin position="293"/>
        <end position="306"/>
    </location>
</feature>
<feature type="transmembrane region" description="Helical" evidence="4">
    <location>
        <begin position="65"/>
        <end position="83"/>
    </location>
</feature>
<proteinExistence type="inferred from homology"/>
<organism evidence="6">
    <name type="scientific">Oryza meridionalis</name>
    <dbReference type="NCBI Taxonomy" id="40149"/>
    <lineage>
        <taxon>Eukaryota</taxon>
        <taxon>Viridiplantae</taxon>
        <taxon>Streptophyta</taxon>
        <taxon>Embryophyta</taxon>
        <taxon>Tracheophyta</taxon>
        <taxon>Spermatophyta</taxon>
        <taxon>Magnoliopsida</taxon>
        <taxon>Liliopsida</taxon>
        <taxon>Poales</taxon>
        <taxon>Poaceae</taxon>
        <taxon>BOP clade</taxon>
        <taxon>Oryzoideae</taxon>
        <taxon>Oryzeae</taxon>
        <taxon>Oryzinae</taxon>
        <taxon>Oryza</taxon>
    </lineage>
</organism>
<comment type="similarity">
    <text evidence="1 2">Belongs to the glutamine synthetase family.</text>
</comment>
<dbReference type="InterPro" id="IPR036651">
    <property type="entry name" value="Gln_synt_N_sf"/>
</dbReference>
<accession>A0A0E0EYK8</accession>
<dbReference type="InterPro" id="IPR032466">
    <property type="entry name" value="Metal_Hydrolase"/>
</dbReference>
<evidence type="ECO:0000256" key="3">
    <source>
        <dbReference type="SAM" id="MobiDB-lite"/>
    </source>
</evidence>
<reference evidence="6" key="1">
    <citation type="submission" date="2015-04" db="UniProtKB">
        <authorList>
            <consortium name="EnsemblPlants"/>
        </authorList>
    </citation>
    <scope>IDENTIFICATION</scope>
</reference>
<dbReference type="SUPFAM" id="SSF54368">
    <property type="entry name" value="Glutamine synthetase, N-terminal domain"/>
    <property type="match status" value="1"/>
</dbReference>
<evidence type="ECO:0000256" key="4">
    <source>
        <dbReference type="SAM" id="Phobius"/>
    </source>
</evidence>
<dbReference type="InterPro" id="IPR055503">
    <property type="entry name" value="DUF7075"/>
</dbReference>
<evidence type="ECO:0000313" key="6">
    <source>
        <dbReference type="EnsemblPlants" id="OMERI10G09130.4"/>
    </source>
</evidence>
<dbReference type="GO" id="GO:0016787">
    <property type="term" value="F:hydrolase activity"/>
    <property type="evidence" value="ECO:0007669"/>
    <property type="project" value="InterPro"/>
</dbReference>
<dbReference type="GO" id="GO:0006542">
    <property type="term" value="P:glutamine biosynthetic process"/>
    <property type="evidence" value="ECO:0007669"/>
    <property type="project" value="InterPro"/>
</dbReference>
<dbReference type="InterPro" id="IPR014746">
    <property type="entry name" value="Gln_synth/guanido_kin_cat_dom"/>
</dbReference>
<name>A0A0E0EYK8_9ORYZ</name>
<dbReference type="SUPFAM" id="SSF55931">
    <property type="entry name" value="Glutamine synthetase/guanido kinase"/>
    <property type="match status" value="1"/>
</dbReference>
<keyword evidence="7" id="KW-1185">Reference proteome</keyword>
<dbReference type="Pfam" id="PF04909">
    <property type="entry name" value="Amidohydro_2"/>
    <property type="match status" value="1"/>
</dbReference>
<dbReference type="InterPro" id="IPR008146">
    <property type="entry name" value="Gln_synth_cat_dom"/>
</dbReference>
<protein>
    <recommendedName>
        <fullName evidence="5">GS catalytic domain-containing protein</fullName>
    </recommendedName>
</protein>
<dbReference type="HOGENOM" id="CLU_248445_0_0_1"/>
<dbReference type="Pfam" id="PF23269">
    <property type="entry name" value="DUF7074"/>
    <property type="match status" value="1"/>
</dbReference>
<dbReference type="Proteomes" id="UP000008021">
    <property type="component" value="Chromosome 10"/>
</dbReference>
<sequence length="1506" mass="167038">MNSFGLSPPRSHSPTLPPSPRRPDPGGGMLGRAGALSAARWRGGAGTGTGIGIDLRAALRSGGNLLFALFVAAVLAFTLLAAVHSPDDPLLHPSSHQLTAFLTSATSNSTFLADDSVLRTGEDFAAAIGANSSDAAAAAEATVVAEAVPFIKLEDVATKEESSGAERAVTVDTDASSDAGAAAEENPIVEAVSCDTEAPVDCTGDKDLFNLLMRTAIEKFSDLHFYRFGRPVAVPGSPMECDLAWRFRPAEDTNGRTTYYKDYRRFTLTRDVNTCNLVVGNVGEYHSGTGAKRSGRRKGKKGKKGKREAPVTDFVPAKTQMRLDENAANADTTAASEPELVVGEAVNDNLPVVESESEFSRGKYLIYMGGGERCKNMNHYVWGFLCALGEAQYLNRTLVMDLNVCLNSRYTSSGKDEERDFRLYFDFEHLKQSASVIDQSQFWTDWGKWHKKDRLKNHYTEDIKVTPMQLRDVKDTLIMRKFGNVEPDNFWSRVCEGETEAVIKRPWYLLWKSRRLMEIVSAISSRMDWDFDSVHVVRGEKAQNKQLWPNLDRDTSPDSLLTTLNDKVGAGRHLYIATNEPDKSFFDPMKGKYRTHFLDDFKDLWDENSEWYTETKELSNGNAVEFDGYMRVAVDTEVFLGGKRKLETFSDLTRDCKNASGGEAATDDDRRSRSPAEMEMESKYAALRRAAEEAAAVDAHAHNLVADGSAFPFLRCFSEADAADALALAPHTLSFKRSLRDIAALYNCEASLEKVEEFRRAEGLSSISSKCFKAANLSAILIDDGIDFDKMLELEAHKAFAPTVGRILRIEKLAETIINDESFSASSWTLDSFTEIFIDPNISKTDAEDGLRKELSGQRPLRITNKNLIDYLFTCSLEIAVSYHLPMQIHTGFGDKDLDLRKCNPLHLRAVLEDTRFSKCQIVLLHASYPFSKEASYLASVYSQVYLDFGLAIPKLSVQGMTSSIKELLELAPIKKVMFSTDGYAFPETYYLGARRARDVVYRVLSAACEDGDLSIQEAIEAVEDIFRRNALYLYKLNVANGSVGQITAIADNGIPLSEQDVLFVRVVWIDTSGQHRCRVVPAGRFYEIARKKGIGLTFASMGMTSFTDGPADGTNLTGVGEIRLMPDMSTLLRLPWSRREEMVMAEMHIRPGEAWEYCPRNTLRKVTKVLLDEFNVTMMAGFENEFFLRKKVVSGEKELWVPFDNTPYCSTTAFDGASSVLQEVYTSLKAAEIVVEQLHAEAGKGQFEIALKYVLCTLAADKLIYAREIIKSVARKHGLLATFLPKPDLNDIGSGSHVHLSLWENDQNVFMGSSEYNYYGMSRIGESFLAGVYLHLPSILAFTAPHPNSYNRIQPNTWSGAYQCWGKENREAPLRTACPPGIPLDLVSNFEIKSFDACANPHLGLAAIVAAGIDGLRRSLTLPEPTESNPADYASNSKLKRMPKDLMESVEALAADKIMHELIGDKLVTAVIAVRKAEIDHYEKNPAAFADLIHQTGNIFKFKTS</sequence>
<dbReference type="Gene3D" id="3.30.590.10">
    <property type="entry name" value="Glutamine synthetase/guanido kinase, catalytic domain"/>
    <property type="match status" value="1"/>
</dbReference>
<feature type="domain" description="GS catalytic" evidence="5">
    <location>
        <begin position="1160"/>
        <end position="1506"/>
    </location>
</feature>
<dbReference type="Gene3D" id="3.40.50.11340">
    <property type="match status" value="1"/>
</dbReference>
<dbReference type="Gene3D" id="3.20.20.140">
    <property type="entry name" value="Metal-dependent hydrolases"/>
    <property type="match status" value="1"/>
</dbReference>
<dbReference type="EnsemblPlants" id="OMERI10G09130.4">
    <property type="protein sequence ID" value="OMERI10G09130.4"/>
    <property type="gene ID" value="OMERI10G09130"/>
</dbReference>
<evidence type="ECO:0000259" key="5">
    <source>
        <dbReference type="PROSITE" id="PS51987"/>
    </source>
</evidence>
<dbReference type="STRING" id="40149.A0A0E0EYK8"/>
<dbReference type="SUPFAM" id="SSF51556">
    <property type="entry name" value="Metallo-dependent hydrolases"/>
    <property type="match status" value="1"/>
</dbReference>
<dbReference type="FunFam" id="3.30.590.10:FF:000012">
    <property type="entry name" value="Glutamate-ammonia ligase"/>
    <property type="match status" value="1"/>
</dbReference>
<keyword evidence="4" id="KW-0472">Membrane</keyword>
<feature type="compositionally biased region" description="Basic and acidic residues" evidence="3">
    <location>
        <begin position="667"/>
        <end position="678"/>
    </location>
</feature>
<dbReference type="PANTHER" id="PTHR43383">
    <property type="entry name" value="NODULIN 6"/>
    <property type="match status" value="1"/>
</dbReference>
<dbReference type="PANTHER" id="PTHR43383:SF2">
    <property type="entry name" value="AMIDOHYDROLASE 2 FAMILY PROTEIN"/>
    <property type="match status" value="1"/>
</dbReference>
<evidence type="ECO:0000313" key="7">
    <source>
        <dbReference type="Proteomes" id="UP000008021"/>
    </source>
</evidence>
<dbReference type="Pfam" id="PF23272">
    <property type="entry name" value="DUF7075"/>
    <property type="match status" value="1"/>
</dbReference>
<feature type="region of interest" description="Disordered" evidence="3">
    <location>
        <begin position="1"/>
        <end position="31"/>
    </location>
</feature>
<feature type="region of interest" description="Disordered" evidence="3">
    <location>
        <begin position="287"/>
        <end position="309"/>
    </location>
</feature>
<dbReference type="Gramene" id="OMERI10G09130.4">
    <property type="protein sequence ID" value="OMERI10G09130.4"/>
    <property type="gene ID" value="OMERI10G09130"/>
</dbReference>
<feature type="region of interest" description="Disordered" evidence="3">
    <location>
        <begin position="657"/>
        <end position="678"/>
    </location>
</feature>
<dbReference type="Pfam" id="PF00120">
    <property type="entry name" value="Gln-synt_C"/>
    <property type="match status" value="1"/>
</dbReference>
<evidence type="ECO:0000256" key="2">
    <source>
        <dbReference type="RuleBase" id="RU000384"/>
    </source>
</evidence>